<feature type="binding site" evidence="13">
    <location>
        <position position="476"/>
    </location>
    <ligand>
        <name>Zn(2+)</name>
        <dbReference type="ChEBI" id="CHEBI:29105"/>
        <label>1</label>
    </ligand>
</feature>
<dbReference type="Gene3D" id="3.60.21.10">
    <property type="match status" value="2"/>
</dbReference>
<evidence type="ECO:0000256" key="10">
    <source>
        <dbReference type="ARBA" id="ARBA00023295"/>
    </source>
</evidence>
<dbReference type="GO" id="GO:0061750">
    <property type="term" value="F:acid sphingomyelin phosphodiesterase activity"/>
    <property type="evidence" value="ECO:0007669"/>
    <property type="project" value="TreeGrafter"/>
</dbReference>
<keyword evidence="3" id="KW-0964">Secreted</keyword>
<dbReference type="InterPro" id="IPR008139">
    <property type="entry name" value="SaposinB_dom"/>
</dbReference>
<reference evidence="18" key="1">
    <citation type="submission" date="2020-05" db="UniProtKB">
        <authorList>
            <consortium name="EnsemblMetazoa"/>
        </authorList>
    </citation>
    <scope>IDENTIFICATION</scope>
    <source>
        <strain evidence="18">Aabys</strain>
    </source>
</reference>
<keyword evidence="4 13" id="KW-0479">Metal-binding</keyword>
<evidence type="ECO:0000256" key="11">
    <source>
        <dbReference type="ARBA" id="ARBA00047268"/>
    </source>
</evidence>
<name>A0A1I8MH26_MUSDO</name>
<evidence type="ECO:0000259" key="17">
    <source>
        <dbReference type="PROSITE" id="PS50015"/>
    </source>
</evidence>
<comment type="similarity">
    <text evidence="2 12">Belongs to the acid sphingomyelinase family.</text>
</comment>
<evidence type="ECO:0000256" key="14">
    <source>
        <dbReference type="PIRSR" id="PIRSR000948-2"/>
    </source>
</evidence>
<keyword evidence="5 16" id="KW-0732">Signal</keyword>
<dbReference type="OrthoDB" id="282973at2759"/>
<dbReference type="SUPFAM" id="SSF47862">
    <property type="entry name" value="Saposin"/>
    <property type="match status" value="1"/>
</dbReference>
<dbReference type="InterPro" id="IPR041805">
    <property type="entry name" value="ASMase/PPN1_MPP"/>
</dbReference>
<dbReference type="GO" id="GO:0006685">
    <property type="term" value="P:sphingomyelin catabolic process"/>
    <property type="evidence" value="ECO:0007669"/>
    <property type="project" value="UniProtKB-UniRule"/>
</dbReference>
<protein>
    <recommendedName>
        <fullName evidence="12">Sphingomyelin phosphodiesterase</fullName>
        <ecNumber evidence="12">3.1.4.12</ecNumber>
    </recommendedName>
</protein>
<gene>
    <name evidence="18" type="primary">101900910</name>
    <name evidence="20" type="synonym">LOC101900910</name>
</gene>
<keyword evidence="10 12" id="KW-0326">Glycosidase</keyword>
<proteinExistence type="inferred from homology"/>
<sequence length="679" mass="76293">MLRKFLILALLAITTSALNLPGVPVEFTEDDAVISAISDEIANKYADEFMKYMETGIESASMKQISTQLGRSYKKEIFTTSPNELSSINQFVACTTCRAVANVVARTFRSSEGELNGPNAEADTKKVLLILCDKLRIQTEEVCSGLFDLYWDIVHHIVMNTGGDARSMCGMLPISFCQIESKDYNWSVEVDATKGPMTAPKSSVPKKTDKDLTVVQITDIHYDPDYKVDSLADCEEPLCCRVTPASGISDEAKAGYWSDYRGCDSPLYMVEDAFDNVKKNHPKIDYIYQTGDIVPHNVWSTTKESNKAMLTEINDLISKKFPDVPVYSIVGNHEPHPTNVFGHENVPSEMSVSWLYEHLWNIWKRWLPEEAKETVLKGGYYTVSPQPGLRVIALNNNDCYLFNFWVFYDGKGTSQPQLDWLHKTLLTAEKAGEKVHILAHIPSGSSDCWSVWAREYNRIIERFSDTISAIFNGHTHKDEMILHYSENGHPMAISWNGGSLTSYSDKNPNYRSYEVEPATYQVVDHSTYIFNLTEANEHGDHRAPVWFKEYQFTDFTNDLSPAGIDALFEKMSENPEVLRKYWQYKVTSADPKIQKGCDKKCMLSTMCSLVTSEYGENKRCKELKAKLSDSLDNEKPTEAPTTTSAPETTKAPGGDGAASLTASITSIVALLYVIKQILL</sequence>
<evidence type="ECO:0000256" key="12">
    <source>
        <dbReference type="PIRNR" id="PIRNR000948"/>
    </source>
</evidence>
<evidence type="ECO:0000256" key="5">
    <source>
        <dbReference type="ARBA" id="ARBA00022729"/>
    </source>
</evidence>
<dbReference type="InterPro" id="IPR011001">
    <property type="entry name" value="Saposin-like"/>
</dbReference>
<dbReference type="InterPro" id="IPR029052">
    <property type="entry name" value="Metallo-depent_PP-like"/>
</dbReference>
<dbReference type="VEuPathDB" id="VectorBase:MDOA004813"/>
<evidence type="ECO:0000256" key="8">
    <source>
        <dbReference type="ARBA" id="ARBA00023157"/>
    </source>
</evidence>
<dbReference type="Pfam" id="PF19272">
    <property type="entry name" value="ASMase_C"/>
    <property type="match status" value="1"/>
</dbReference>
<evidence type="ECO:0000256" key="3">
    <source>
        <dbReference type="ARBA" id="ARBA00022525"/>
    </source>
</evidence>
<dbReference type="GO" id="GO:0046513">
    <property type="term" value="P:ceramide biosynthetic process"/>
    <property type="evidence" value="ECO:0007669"/>
    <property type="project" value="TreeGrafter"/>
</dbReference>
<dbReference type="PIRSF" id="PIRSF000948">
    <property type="entry name" value="Sphingomy_PDE"/>
    <property type="match status" value="1"/>
</dbReference>
<evidence type="ECO:0000256" key="4">
    <source>
        <dbReference type="ARBA" id="ARBA00022723"/>
    </source>
</evidence>
<feature type="chain" id="PRO_5044560361" description="Sphingomyelin phosphodiesterase" evidence="16">
    <location>
        <begin position="18"/>
        <end position="679"/>
    </location>
</feature>
<dbReference type="GO" id="GO:0016798">
    <property type="term" value="F:hydrolase activity, acting on glycosyl bonds"/>
    <property type="evidence" value="ECO:0007669"/>
    <property type="project" value="UniProtKB-KW"/>
</dbReference>
<feature type="binding site" evidence="13">
    <location>
        <position position="292"/>
    </location>
    <ligand>
        <name>Zn(2+)</name>
        <dbReference type="ChEBI" id="CHEBI:29105"/>
        <label>1</label>
    </ligand>
</feature>
<dbReference type="Pfam" id="PF00149">
    <property type="entry name" value="Metallophos"/>
    <property type="match status" value="1"/>
</dbReference>
<keyword evidence="8 14" id="KW-1015">Disulfide bond</keyword>
<evidence type="ECO:0000256" key="6">
    <source>
        <dbReference type="ARBA" id="ARBA00022801"/>
    </source>
</evidence>
<feature type="binding site" evidence="13">
    <location>
        <position position="219"/>
    </location>
    <ligand>
        <name>Zn(2+)</name>
        <dbReference type="ChEBI" id="CHEBI:29105"/>
        <label>1</label>
    </ligand>
</feature>
<feature type="disulfide bond" evidence="14">
    <location>
        <begin position="399"/>
        <end position="448"/>
    </location>
</feature>
<feature type="domain" description="Saposin B-type" evidence="17">
    <location>
        <begin position="90"/>
        <end position="181"/>
    </location>
</feature>
<accession>A0A1I8MH26</accession>
<dbReference type="Proteomes" id="UP001652621">
    <property type="component" value="Unplaced"/>
</dbReference>
<evidence type="ECO:0000313" key="20">
    <source>
        <dbReference type="RefSeq" id="XP_005183848.1"/>
    </source>
</evidence>
<dbReference type="RefSeq" id="XP_005183848.1">
    <property type="nucleotide sequence ID" value="XM_005183791.3"/>
</dbReference>
<organism evidence="18">
    <name type="scientific">Musca domestica</name>
    <name type="common">House fly</name>
    <dbReference type="NCBI Taxonomy" id="7370"/>
    <lineage>
        <taxon>Eukaryota</taxon>
        <taxon>Metazoa</taxon>
        <taxon>Ecdysozoa</taxon>
        <taxon>Arthropoda</taxon>
        <taxon>Hexapoda</taxon>
        <taxon>Insecta</taxon>
        <taxon>Pterygota</taxon>
        <taxon>Neoptera</taxon>
        <taxon>Endopterygota</taxon>
        <taxon>Diptera</taxon>
        <taxon>Brachycera</taxon>
        <taxon>Muscomorpha</taxon>
        <taxon>Muscoidea</taxon>
        <taxon>Muscidae</taxon>
        <taxon>Musca</taxon>
    </lineage>
</organism>
<feature type="disulfide bond" evidence="14">
    <location>
        <begin position="597"/>
        <end position="601"/>
    </location>
</feature>
<evidence type="ECO:0000256" key="13">
    <source>
        <dbReference type="PIRSR" id="PIRSR000948-1"/>
    </source>
</evidence>
<dbReference type="GO" id="GO:0046872">
    <property type="term" value="F:metal ion binding"/>
    <property type="evidence" value="ECO:0007669"/>
    <property type="project" value="UniProtKB-KW"/>
</dbReference>
<reference evidence="20" key="2">
    <citation type="submission" date="2025-04" db="UniProtKB">
        <authorList>
            <consortium name="RefSeq"/>
        </authorList>
    </citation>
    <scope>IDENTIFICATION</scope>
    <source>
        <strain evidence="20">Aabys</strain>
    </source>
</reference>
<dbReference type="PANTHER" id="PTHR10340:SF29">
    <property type="entry name" value="SPHINGOMYELIN PHOSPHODIESTERASE"/>
    <property type="match status" value="1"/>
</dbReference>
<feature type="disulfide bond" evidence="14">
    <location>
        <begin position="132"/>
        <end position="143"/>
    </location>
</feature>
<dbReference type="GO" id="GO:0016020">
    <property type="term" value="C:membrane"/>
    <property type="evidence" value="ECO:0007669"/>
    <property type="project" value="GOC"/>
</dbReference>
<dbReference type="SUPFAM" id="SSF56300">
    <property type="entry name" value="Metallo-dependent phosphatases"/>
    <property type="match status" value="1"/>
</dbReference>
<dbReference type="GeneID" id="101900910"/>
<feature type="disulfide bond" evidence="14">
    <location>
        <begin position="97"/>
        <end position="169"/>
    </location>
</feature>
<feature type="disulfide bond" evidence="14">
    <location>
        <begin position="234"/>
        <end position="239"/>
    </location>
</feature>
<dbReference type="AlphaFoldDB" id="A0A1I8MH26"/>
<feature type="compositionally biased region" description="Low complexity" evidence="15">
    <location>
        <begin position="638"/>
        <end position="652"/>
    </location>
</feature>
<dbReference type="InterPro" id="IPR004843">
    <property type="entry name" value="Calcineurin-like_PHP"/>
</dbReference>
<feature type="disulfide bond" evidence="14">
    <location>
        <begin position="94"/>
        <end position="177"/>
    </location>
</feature>
<feature type="binding site" evidence="13">
    <location>
        <position position="292"/>
    </location>
    <ligand>
        <name>Zn(2+)</name>
        <dbReference type="ChEBI" id="CHEBI:29105"/>
        <label>2</label>
    </ligand>
</feature>
<dbReference type="InterPro" id="IPR011160">
    <property type="entry name" value="Sphingomy_PDE"/>
</dbReference>
<comment type="function">
    <text evidence="12">Converts sphingomyelin to ceramide.</text>
</comment>
<keyword evidence="7 13" id="KW-0862">Zinc</keyword>
<keyword evidence="9" id="KW-0325">Glycoprotein</keyword>
<comment type="catalytic activity">
    <reaction evidence="11">
        <text>a sphingomyelin + H2O = phosphocholine + an N-acylsphing-4-enine + H(+)</text>
        <dbReference type="Rhea" id="RHEA:19253"/>
        <dbReference type="ChEBI" id="CHEBI:15377"/>
        <dbReference type="ChEBI" id="CHEBI:15378"/>
        <dbReference type="ChEBI" id="CHEBI:17636"/>
        <dbReference type="ChEBI" id="CHEBI:52639"/>
        <dbReference type="ChEBI" id="CHEBI:295975"/>
        <dbReference type="EC" id="3.1.4.12"/>
    </reaction>
    <physiologicalReaction direction="left-to-right" evidence="11">
        <dbReference type="Rhea" id="RHEA:19254"/>
    </physiologicalReaction>
</comment>
<dbReference type="STRING" id="7370.A0A1I8MH26"/>
<feature type="binding site" evidence="13">
    <location>
        <position position="221"/>
    </location>
    <ligand>
        <name>Zn(2+)</name>
        <dbReference type="ChEBI" id="CHEBI:29105"/>
        <label>1</label>
    </ligand>
</feature>
<feature type="disulfide bond" evidence="14">
    <location>
        <begin position="240"/>
        <end position="263"/>
    </location>
</feature>
<keyword evidence="19" id="KW-1185">Reference proteome</keyword>
<evidence type="ECO:0000256" key="2">
    <source>
        <dbReference type="ARBA" id="ARBA00008234"/>
    </source>
</evidence>
<feature type="signal peptide" evidence="16">
    <location>
        <begin position="1"/>
        <end position="17"/>
    </location>
</feature>
<comment type="subcellular location">
    <subcellularLocation>
        <location evidence="1">Secreted</location>
    </subcellularLocation>
</comment>
<dbReference type="GO" id="GO:0005764">
    <property type="term" value="C:lysosome"/>
    <property type="evidence" value="ECO:0007669"/>
    <property type="project" value="TreeGrafter"/>
</dbReference>
<dbReference type="PANTHER" id="PTHR10340">
    <property type="entry name" value="SPHINGOMYELIN PHOSPHODIESTERASE"/>
    <property type="match status" value="1"/>
</dbReference>
<evidence type="ECO:0000256" key="15">
    <source>
        <dbReference type="SAM" id="MobiDB-lite"/>
    </source>
</evidence>
<dbReference type="InterPro" id="IPR045473">
    <property type="entry name" value="ASM_C"/>
</dbReference>
<dbReference type="PROSITE" id="PS50015">
    <property type="entry name" value="SAP_B"/>
    <property type="match status" value="1"/>
</dbReference>
<evidence type="ECO:0000256" key="1">
    <source>
        <dbReference type="ARBA" id="ARBA00004613"/>
    </source>
</evidence>
<evidence type="ECO:0000313" key="18">
    <source>
        <dbReference type="EnsemblMetazoa" id="MDOA004813-PA"/>
    </source>
</evidence>
<dbReference type="GO" id="GO:0005615">
    <property type="term" value="C:extracellular space"/>
    <property type="evidence" value="ECO:0007669"/>
    <property type="project" value="TreeGrafter"/>
</dbReference>
<dbReference type="EnsemblMetazoa" id="MDOA004813-RA">
    <property type="protein sequence ID" value="MDOA004813-PA"/>
    <property type="gene ID" value="MDOA004813"/>
</dbReference>
<evidence type="ECO:0000256" key="16">
    <source>
        <dbReference type="SAM" id="SignalP"/>
    </source>
</evidence>
<feature type="binding site" evidence="13">
    <location>
        <position position="332"/>
    </location>
    <ligand>
        <name>Zn(2+)</name>
        <dbReference type="ChEBI" id="CHEBI:29105"/>
        <label>2</label>
    </ligand>
</feature>
<dbReference type="eggNOG" id="KOG3770">
    <property type="taxonomic scope" value="Eukaryota"/>
</dbReference>
<dbReference type="KEGG" id="mde:101900910"/>
<feature type="region of interest" description="Disordered" evidence="15">
    <location>
        <begin position="629"/>
        <end position="656"/>
    </location>
</feature>
<comment type="cofactor">
    <cofactor evidence="13">
        <name>Zn(2+)</name>
        <dbReference type="ChEBI" id="CHEBI:29105"/>
    </cofactor>
    <text evidence="13">Binds 2 Zn(2+) ions per subunit.</text>
</comment>
<dbReference type="CDD" id="cd00842">
    <property type="entry name" value="MPP_ASMase"/>
    <property type="match status" value="1"/>
</dbReference>
<dbReference type="EC" id="3.1.4.12" evidence="12"/>
<evidence type="ECO:0000256" key="7">
    <source>
        <dbReference type="ARBA" id="ARBA00022833"/>
    </source>
</evidence>
<keyword evidence="6 12" id="KW-0378">Hydrolase</keyword>
<evidence type="ECO:0000256" key="9">
    <source>
        <dbReference type="ARBA" id="ARBA00023180"/>
    </source>
</evidence>
<evidence type="ECO:0000313" key="19">
    <source>
        <dbReference type="Proteomes" id="UP001652621"/>
    </source>
</evidence>
<feature type="binding site" evidence="13">
    <location>
        <position position="474"/>
    </location>
    <ligand>
        <name>Zn(2+)</name>
        <dbReference type="ChEBI" id="CHEBI:29105"/>
        <label>2</label>
    </ligand>
</feature>
<dbReference type="VEuPathDB" id="VectorBase:MDOMA2_008006"/>
<feature type="binding site" evidence="13">
    <location>
        <position position="440"/>
    </location>
    <ligand>
        <name>Zn(2+)</name>
        <dbReference type="ChEBI" id="CHEBI:29105"/>
        <label>2</label>
    </ligand>
</feature>